<keyword evidence="3 6" id="KW-0067">ATP-binding</keyword>
<sequence>MSYIVFENVNKFFGNNHVLKDINLEVEKGQLVTLLGPSGCGKSTLLRCLAGLETVTSGRIYLDGNDITDVSARTRGIGMVFQQYSLFPNLNVFNNVAYGLKQNKIPKQEIQEKVEEILEMVGLKEKITQYPNQLSGGQQQRVALARAIVTEPKVLLLDEPLSAIDALLRRNLQIEIRRIQKELNITTIFVTHDQDEAMVLSDMIHLFNEGFIEQSGSAIELYANPRTKFAATFIGNYRILPAADLAKATGEIFTCQDVAIRPEIVQISYQPTVDEDKYHLKGVITNSISHGNIIRYNIQCGEVNLNADVVYESGIPYKEGETVYLSVRKDGVIEL</sequence>
<accession>A0A1Y6K4F5</accession>
<evidence type="ECO:0000313" key="7">
    <source>
        <dbReference type="Proteomes" id="UP000195514"/>
    </source>
</evidence>
<gene>
    <name evidence="6" type="primary">potA</name>
    <name evidence="6" type="ORF">CFX1CAM_0683</name>
</gene>
<dbReference type="SUPFAM" id="SSF52540">
    <property type="entry name" value="P-loop containing nucleoside triphosphate hydrolases"/>
    <property type="match status" value="1"/>
</dbReference>
<dbReference type="PANTHER" id="PTHR42781">
    <property type="entry name" value="SPERMIDINE/PUTRESCINE IMPORT ATP-BINDING PROTEIN POTA"/>
    <property type="match status" value="1"/>
</dbReference>
<dbReference type="InterPro" id="IPR050093">
    <property type="entry name" value="ABC_SmlMolc_Importer"/>
</dbReference>
<dbReference type="GO" id="GO:0043190">
    <property type="term" value="C:ATP-binding cassette (ABC) transporter complex"/>
    <property type="evidence" value="ECO:0007669"/>
    <property type="project" value="InterPro"/>
</dbReference>
<dbReference type="SMART" id="SM00382">
    <property type="entry name" value="AAA"/>
    <property type="match status" value="1"/>
</dbReference>
<keyword evidence="2" id="KW-0547">Nucleotide-binding</keyword>
<dbReference type="PROSITE" id="PS00211">
    <property type="entry name" value="ABC_TRANSPORTER_1"/>
    <property type="match status" value="1"/>
</dbReference>
<reference evidence="7" key="1">
    <citation type="submission" date="2017-05" db="EMBL/GenBank/DDBJ databases">
        <authorList>
            <person name="Kirkegaard R."/>
            <person name="Mcilroy J S."/>
        </authorList>
    </citation>
    <scope>NUCLEOTIDE SEQUENCE [LARGE SCALE GENOMIC DNA]</scope>
</reference>
<dbReference type="GO" id="GO:0016887">
    <property type="term" value="F:ATP hydrolysis activity"/>
    <property type="evidence" value="ECO:0007669"/>
    <property type="project" value="InterPro"/>
</dbReference>
<dbReference type="Gene3D" id="3.40.50.300">
    <property type="entry name" value="P-loop containing nucleotide triphosphate hydrolases"/>
    <property type="match status" value="1"/>
</dbReference>
<dbReference type="InterPro" id="IPR017871">
    <property type="entry name" value="ABC_transporter-like_CS"/>
</dbReference>
<dbReference type="AlphaFoldDB" id="A0A1Y6K4F5"/>
<dbReference type="EMBL" id="LT859958">
    <property type="protein sequence ID" value="SMX53748.1"/>
    <property type="molecule type" value="Genomic_DNA"/>
</dbReference>
<keyword evidence="6" id="KW-0378">Hydrolase</keyword>
<dbReference type="InterPro" id="IPR008995">
    <property type="entry name" value="Mo/tungstate-bd_C_term_dom"/>
</dbReference>
<evidence type="ECO:0000256" key="4">
    <source>
        <dbReference type="ARBA" id="ARBA00066388"/>
    </source>
</evidence>
<dbReference type="Proteomes" id="UP000195514">
    <property type="component" value="Chromosome I"/>
</dbReference>
<evidence type="ECO:0000256" key="1">
    <source>
        <dbReference type="ARBA" id="ARBA00022448"/>
    </source>
</evidence>
<dbReference type="FunFam" id="3.40.50.300:FF:000425">
    <property type="entry name" value="Probable ABC transporter, ATP-binding subunit"/>
    <property type="match status" value="1"/>
</dbReference>
<dbReference type="InterPro" id="IPR027417">
    <property type="entry name" value="P-loop_NTPase"/>
</dbReference>
<dbReference type="Pfam" id="PF08402">
    <property type="entry name" value="TOBE_2"/>
    <property type="match status" value="1"/>
</dbReference>
<name>A0A1Y6K4F5_9CHLR</name>
<dbReference type="KEGG" id="abat:CFX1CAM_0683"/>
<keyword evidence="1" id="KW-0813">Transport</keyword>
<dbReference type="SUPFAM" id="SSF50331">
    <property type="entry name" value="MOP-like"/>
    <property type="match status" value="1"/>
</dbReference>
<proteinExistence type="predicted"/>
<dbReference type="InterPro" id="IPR003439">
    <property type="entry name" value="ABC_transporter-like_ATP-bd"/>
</dbReference>
<dbReference type="OrthoDB" id="9790614at2"/>
<evidence type="ECO:0000313" key="6">
    <source>
        <dbReference type="EMBL" id="SMX53748.1"/>
    </source>
</evidence>
<dbReference type="InterPro" id="IPR013611">
    <property type="entry name" value="Transp-assoc_OB_typ2"/>
</dbReference>
<dbReference type="GO" id="GO:0005524">
    <property type="term" value="F:ATP binding"/>
    <property type="evidence" value="ECO:0007669"/>
    <property type="project" value="UniProtKB-KW"/>
</dbReference>
<dbReference type="GO" id="GO:0015418">
    <property type="term" value="F:ABC-type quaternary ammonium compound transporting activity"/>
    <property type="evidence" value="ECO:0007669"/>
    <property type="project" value="UniProtKB-EC"/>
</dbReference>
<organism evidence="6 7">
    <name type="scientific">Candidatus Brevifilum fermentans</name>
    <dbReference type="NCBI Taxonomy" id="1986204"/>
    <lineage>
        <taxon>Bacteria</taxon>
        <taxon>Bacillati</taxon>
        <taxon>Chloroflexota</taxon>
        <taxon>Anaerolineae</taxon>
        <taxon>Anaerolineales</taxon>
        <taxon>Anaerolineaceae</taxon>
        <taxon>Candidatus Brevifilum</taxon>
    </lineage>
</organism>
<dbReference type="EC" id="7.6.2.9" evidence="4"/>
<dbReference type="Pfam" id="PF00005">
    <property type="entry name" value="ABC_tran"/>
    <property type="match status" value="1"/>
</dbReference>
<dbReference type="PROSITE" id="PS50893">
    <property type="entry name" value="ABC_TRANSPORTER_2"/>
    <property type="match status" value="1"/>
</dbReference>
<evidence type="ECO:0000256" key="3">
    <source>
        <dbReference type="ARBA" id="ARBA00022840"/>
    </source>
</evidence>
<protein>
    <recommendedName>
        <fullName evidence="4">ABC-type quaternary amine transporter</fullName>
        <ecNumber evidence="4">7.6.2.9</ecNumber>
    </recommendedName>
</protein>
<keyword evidence="7" id="KW-1185">Reference proteome</keyword>
<dbReference type="InterPro" id="IPR003593">
    <property type="entry name" value="AAA+_ATPase"/>
</dbReference>
<feature type="domain" description="ABC transporter" evidence="5">
    <location>
        <begin position="4"/>
        <end position="234"/>
    </location>
</feature>
<dbReference type="PANTHER" id="PTHR42781:SF4">
    <property type="entry name" value="SPERMIDINE_PUTRESCINE IMPORT ATP-BINDING PROTEIN POTA"/>
    <property type="match status" value="1"/>
</dbReference>
<dbReference type="RefSeq" id="WP_087861667.1">
    <property type="nucleotide sequence ID" value="NZ_LT859958.1"/>
</dbReference>
<evidence type="ECO:0000259" key="5">
    <source>
        <dbReference type="PROSITE" id="PS50893"/>
    </source>
</evidence>
<evidence type="ECO:0000256" key="2">
    <source>
        <dbReference type="ARBA" id="ARBA00022741"/>
    </source>
</evidence>